<proteinExistence type="predicted"/>
<feature type="region of interest" description="Disordered" evidence="1">
    <location>
        <begin position="1"/>
        <end position="75"/>
    </location>
</feature>
<reference evidence="2" key="1">
    <citation type="submission" date="2021-02" db="EMBL/GenBank/DDBJ databases">
        <authorList>
            <person name="Dougan E. K."/>
            <person name="Rhodes N."/>
            <person name="Thang M."/>
            <person name="Chan C."/>
        </authorList>
    </citation>
    <scope>NUCLEOTIDE SEQUENCE</scope>
</reference>
<keyword evidence="3" id="KW-1185">Reference proteome</keyword>
<organism evidence="2 3">
    <name type="scientific">Polarella glacialis</name>
    <name type="common">Dinoflagellate</name>
    <dbReference type="NCBI Taxonomy" id="89957"/>
    <lineage>
        <taxon>Eukaryota</taxon>
        <taxon>Sar</taxon>
        <taxon>Alveolata</taxon>
        <taxon>Dinophyceae</taxon>
        <taxon>Suessiales</taxon>
        <taxon>Suessiaceae</taxon>
        <taxon>Polarella</taxon>
    </lineage>
</organism>
<feature type="compositionally biased region" description="Basic and acidic residues" evidence="1">
    <location>
        <begin position="59"/>
        <end position="75"/>
    </location>
</feature>
<protein>
    <submittedName>
        <fullName evidence="2">Uncharacterized protein</fullName>
    </submittedName>
</protein>
<comment type="caution">
    <text evidence="2">The sequence shown here is derived from an EMBL/GenBank/DDBJ whole genome shotgun (WGS) entry which is preliminary data.</text>
</comment>
<dbReference type="EMBL" id="CAJNNV010027801">
    <property type="protein sequence ID" value="CAE8621717.1"/>
    <property type="molecule type" value="Genomic_DNA"/>
</dbReference>
<feature type="non-terminal residue" evidence="2">
    <location>
        <position position="186"/>
    </location>
</feature>
<dbReference type="OrthoDB" id="427821at2759"/>
<name>A0A813G9Z8_POLGL</name>
<dbReference type="AlphaFoldDB" id="A0A813G9Z8"/>
<sequence length="186" mass="20380">MAEDSLAILPRSMGATKPGSEKKKVDPSKFIPSQRGGLLTSNPVEEESPYTFSDSPAYTRDKKASDQAKRAAELEGKDETRGFLRSVEELASKQKWEEAFQVLERRTAVPSGLFLVTRAVLRWKFCRYGSALRDAEEALKSYGSSAKAGPLAVAFAAFARLCLGSAPRDKGSCSPELKVLVDSWEQ</sequence>
<dbReference type="Proteomes" id="UP000654075">
    <property type="component" value="Unassembled WGS sequence"/>
</dbReference>
<evidence type="ECO:0000313" key="3">
    <source>
        <dbReference type="Proteomes" id="UP000654075"/>
    </source>
</evidence>
<evidence type="ECO:0000313" key="2">
    <source>
        <dbReference type="EMBL" id="CAE8621717.1"/>
    </source>
</evidence>
<gene>
    <name evidence="2" type="ORF">PGLA1383_LOCUS39236</name>
</gene>
<evidence type="ECO:0000256" key="1">
    <source>
        <dbReference type="SAM" id="MobiDB-lite"/>
    </source>
</evidence>
<accession>A0A813G9Z8</accession>